<dbReference type="PROSITE" id="PS51846">
    <property type="entry name" value="CNNM"/>
    <property type="match status" value="1"/>
</dbReference>
<dbReference type="CDD" id="cd04590">
    <property type="entry name" value="CBS_pair_CorC_HlyC_assoc"/>
    <property type="match status" value="1"/>
</dbReference>
<dbReference type="InterPro" id="IPR036318">
    <property type="entry name" value="FAD-bd_PCMH-like_sf"/>
</dbReference>
<evidence type="ECO:0000256" key="3">
    <source>
        <dbReference type="ARBA" id="ARBA00022475"/>
    </source>
</evidence>
<keyword evidence="7 9" id="KW-0129">CBS domain</keyword>
<dbReference type="EMBL" id="JAUSQM010000001">
    <property type="protein sequence ID" value="MDP9822193.1"/>
    <property type="molecule type" value="Genomic_DNA"/>
</dbReference>
<dbReference type="InterPro" id="IPR000644">
    <property type="entry name" value="CBS_dom"/>
</dbReference>
<evidence type="ECO:0000256" key="4">
    <source>
        <dbReference type="ARBA" id="ARBA00022692"/>
    </source>
</evidence>
<dbReference type="InterPro" id="IPR044751">
    <property type="entry name" value="Ion_transp-like_CBS"/>
</dbReference>
<feature type="compositionally biased region" description="Pro residues" evidence="11">
    <location>
        <begin position="433"/>
        <end position="444"/>
    </location>
</feature>
<accession>A0ABT9NP71</accession>
<dbReference type="SUPFAM" id="SSF54631">
    <property type="entry name" value="CBS-domain pair"/>
    <property type="match status" value="1"/>
</dbReference>
<dbReference type="Gene3D" id="3.10.580.10">
    <property type="entry name" value="CBS-domain"/>
    <property type="match status" value="1"/>
</dbReference>
<reference evidence="15 16" key="1">
    <citation type="submission" date="2023-07" db="EMBL/GenBank/DDBJ databases">
        <title>Sequencing the genomes of 1000 actinobacteria strains.</title>
        <authorList>
            <person name="Klenk H.-P."/>
        </authorList>
    </citation>
    <scope>NUCLEOTIDE SEQUENCE [LARGE SCALE GENOMIC DNA]</scope>
    <source>
        <strain evidence="15 16">GD13</strain>
    </source>
</reference>
<evidence type="ECO:0000313" key="16">
    <source>
        <dbReference type="Proteomes" id="UP001240447"/>
    </source>
</evidence>
<evidence type="ECO:0000256" key="10">
    <source>
        <dbReference type="PROSITE-ProRule" id="PRU01193"/>
    </source>
</evidence>
<keyword evidence="5" id="KW-0677">Repeat</keyword>
<proteinExistence type="inferred from homology"/>
<feature type="transmembrane region" description="Helical" evidence="12">
    <location>
        <begin position="6"/>
        <end position="29"/>
    </location>
</feature>
<evidence type="ECO:0000259" key="13">
    <source>
        <dbReference type="PROSITE" id="PS51371"/>
    </source>
</evidence>
<dbReference type="InterPro" id="IPR046342">
    <property type="entry name" value="CBS_dom_sf"/>
</dbReference>
<evidence type="ECO:0000256" key="7">
    <source>
        <dbReference type="ARBA" id="ARBA00023122"/>
    </source>
</evidence>
<evidence type="ECO:0000256" key="9">
    <source>
        <dbReference type="PROSITE-ProRule" id="PRU00703"/>
    </source>
</evidence>
<keyword evidence="16" id="KW-1185">Reference proteome</keyword>
<evidence type="ECO:0000256" key="2">
    <source>
        <dbReference type="ARBA" id="ARBA00006337"/>
    </source>
</evidence>
<evidence type="ECO:0000259" key="14">
    <source>
        <dbReference type="PROSITE" id="PS51846"/>
    </source>
</evidence>
<feature type="domain" description="CNNM transmembrane" evidence="14">
    <location>
        <begin position="1"/>
        <end position="202"/>
    </location>
</feature>
<dbReference type="PANTHER" id="PTHR43099">
    <property type="entry name" value="UPF0053 PROTEIN YRKA"/>
    <property type="match status" value="1"/>
</dbReference>
<dbReference type="Proteomes" id="UP001240447">
    <property type="component" value="Unassembled WGS sequence"/>
</dbReference>
<dbReference type="Pfam" id="PF00571">
    <property type="entry name" value="CBS"/>
    <property type="match status" value="2"/>
</dbReference>
<comment type="subcellular location">
    <subcellularLocation>
        <location evidence="1">Cell membrane</location>
        <topology evidence="1">Multi-pass membrane protein</topology>
    </subcellularLocation>
</comment>
<feature type="transmembrane region" description="Helical" evidence="12">
    <location>
        <begin position="103"/>
        <end position="122"/>
    </location>
</feature>
<keyword evidence="8 10" id="KW-0472">Membrane</keyword>
<dbReference type="Pfam" id="PF01595">
    <property type="entry name" value="CNNM"/>
    <property type="match status" value="1"/>
</dbReference>
<keyword evidence="4 10" id="KW-0812">Transmembrane</keyword>
<feature type="domain" description="CBS" evidence="13">
    <location>
        <begin position="217"/>
        <end position="276"/>
    </location>
</feature>
<dbReference type="InterPro" id="IPR005170">
    <property type="entry name" value="Transptr-assoc_dom"/>
</dbReference>
<sequence>MNDTLANIALVLLFVLVGGVFAAAEIALVSLRDSQAKALADRGRRGQIVAELNADPNRFLSGVQIGVTLMGFLSAAFGGATLAADLAPALGRLNVPAGVVDPLALMLVTVFISYLSLVLGELTPKRLALQRAEVFSLALGPLIDRISRLARPVIWLLSVSTNALVRLLGGDPKAQKEEMSEEELRELVHGHQTLGDEERQIVEDVFEAGDRQLREVMIPRTEVDFLEASTPVHRAAKDALAKPHSRYPVIGQTSDDVIGFVHVRDLLNPELVNRSVRCGELARPTLTLPWTRPILSALSDMRREGQHLAIVADEYGGTAGIITMEDLFEELIGDIRDEYDVVEPETTRRGETVEVDGLLNLDDFEDETGVELPDGPYETVAGFLMHRLGRVLREGDEVEHAEHRITVLGMEGRRLTRVRVTRSADSHADPHANPQPDPEASPAS</sequence>
<feature type="transmembrane region" description="Helical" evidence="12">
    <location>
        <begin position="59"/>
        <end position="83"/>
    </location>
</feature>
<evidence type="ECO:0000256" key="6">
    <source>
        <dbReference type="ARBA" id="ARBA00022989"/>
    </source>
</evidence>
<keyword evidence="6 10" id="KW-1133">Transmembrane helix</keyword>
<dbReference type="SMART" id="SM01091">
    <property type="entry name" value="CorC_HlyC"/>
    <property type="match status" value="1"/>
</dbReference>
<organism evidence="15 16">
    <name type="scientific">Nocardioides massiliensis</name>
    <dbReference type="NCBI Taxonomy" id="1325935"/>
    <lineage>
        <taxon>Bacteria</taxon>
        <taxon>Bacillati</taxon>
        <taxon>Actinomycetota</taxon>
        <taxon>Actinomycetes</taxon>
        <taxon>Propionibacteriales</taxon>
        <taxon>Nocardioidaceae</taxon>
        <taxon>Nocardioides</taxon>
    </lineage>
</organism>
<evidence type="ECO:0000256" key="12">
    <source>
        <dbReference type="SAM" id="Phobius"/>
    </source>
</evidence>
<evidence type="ECO:0000256" key="11">
    <source>
        <dbReference type="SAM" id="MobiDB-lite"/>
    </source>
</evidence>
<gene>
    <name evidence="15" type="ORF">J2S59_002002</name>
</gene>
<protein>
    <submittedName>
        <fullName evidence="15">Hemolysin</fullName>
    </submittedName>
</protein>
<feature type="domain" description="CBS" evidence="13">
    <location>
        <begin position="281"/>
        <end position="338"/>
    </location>
</feature>
<dbReference type="InterPro" id="IPR051676">
    <property type="entry name" value="UPF0053_domain"/>
</dbReference>
<comment type="caution">
    <text evidence="15">The sequence shown here is derived from an EMBL/GenBank/DDBJ whole genome shotgun (WGS) entry which is preliminary data.</text>
</comment>
<evidence type="ECO:0000256" key="5">
    <source>
        <dbReference type="ARBA" id="ARBA00022737"/>
    </source>
</evidence>
<dbReference type="Pfam" id="PF03471">
    <property type="entry name" value="CorC_HlyC"/>
    <property type="match status" value="1"/>
</dbReference>
<name>A0ABT9NP71_9ACTN</name>
<evidence type="ECO:0000256" key="8">
    <source>
        <dbReference type="ARBA" id="ARBA00023136"/>
    </source>
</evidence>
<dbReference type="InterPro" id="IPR002550">
    <property type="entry name" value="CNNM"/>
</dbReference>
<dbReference type="PROSITE" id="PS51371">
    <property type="entry name" value="CBS"/>
    <property type="match status" value="2"/>
</dbReference>
<dbReference type="SUPFAM" id="SSF56176">
    <property type="entry name" value="FAD-binding/transporter-associated domain-like"/>
    <property type="match status" value="1"/>
</dbReference>
<dbReference type="PANTHER" id="PTHR43099:SF5">
    <property type="entry name" value="HLYC_CORC FAMILY TRANSPORTER"/>
    <property type="match status" value="1"/>
</dbReference>
<evidence type="ECO:0000256" key="1">
    <source>
        <dbReference type="ARBA" id="ARBA00004651"/>
    </source>
</evidence>
<dbReference type="Gene3D" id="3.30.465.10">
    <property type="match status" value="1"/>
</dbReference>
<feature type="region of interest" description="Disordered" evidence="11">
    <location>
        <begin position="420"/>
        <end position="444"/>
    </location>
</feature>
<comment type="similarity">
    <text evidence="2">Belongs to the UPF0053 family.</text>
</comment>
<keyword evidence="3" id="KW-1003">Cell membrane</keyword>
<evidence type="ECO:0000313" key="15">
    <source>
        <dbReference type="EMBL" id="MDP9822193.1"/>
    </source>
</evidence>
<dbReference type="InterPro" id="IPR016169">
    <property type="entry name" value="FAD-bd_PCMH_sub2"/>
</dbReference>
<dbReference type="RefSeq" id="WP_306825060.1">
    <property type="nucleotide sequence ID" value="NZ_JAUSQM010000001.1"/>
</dbReference>